<dbReference type="InterPro" id="IPR041577">
    <property type="entry name" value="RT_RNaseH_2"/>
</dbReference>
<dbReference type="AlphaFoldDB" id="A0ABD1IM03"/>
<name>A0ABD1IM03_SALDI</name>
<dbReference type="InterPro" id="IPR043128">
    <property type="entry name" value="Rev_trsase/Diguanyl_cyclase"/>
</dbReference>
<protein>
    <submittedName>
        <fullName evidence="5">Uncharacterized protein</fullName>
    </submittedName>
</protein>
<dbReference type="GO" id="GO:0003824">
    <property type="term" value="F:catalytic activity"/>
    <property type="evidence" value="ECO:0007669"/>
    <property type="project" value="UniProtKB-KW"/>
</dbReference>
<dbReference type="CDD" id="cd09274">
    <property type="entry name" value="RNase_HI_RT_Ty3"/>
    <property type="match status" value="1"/>
</dbReference>
<dbReference type="Gene3D" id="3.10.20.370">
    <property type="match status" value="1"/>
</dbReference>
<feature type="domain" description="Reverse transcriptase/retrotransposon-derived protein RNase H-like" evidence="3">
    <location>
        <begin position="242"/>
        <end position="338"/>
    </location>
</feature>
<sequence length="678" mass="78596">MREKVLKEVLKLVSLGIIYSILDSKWVCPVHMVPKKSGIQVVTNAKNELVPTRLVTGWRMCIDYRKLNAATKKDHFPLPFIDQMLERLAGKQYFSFLDGYSGYFQIYVDPEDQEKTTFTCPFGTYAYRRLPFRLCNAPGTFQRCTISIFSDLLEDCIEIFMDDFTVYGDIFEKCLHNLDLVLERCRKKNLVEVIAKLPHPTNQKEIRGFLGHAGFYRRFIKDFAKIAQPLTRLLQNEVEFDFNDACKKAFQLLKERLITAPIIRSPDWNYPFEIMCDASDLAVGVVLGQKINEKSYVIFYASKTLNQAQRNYDTTEKEMLAVVYSFDKFRPYLLGSREFNWEVKDKKGTENRVADHLSRITQAESSREAVKRNMESWFADLANYLKMGTDRVIRRCIPDWEQEEVLIHCHSLACGGHFGPKRTSRKVLDSGFYWPSLHKDAYEFCQNCKRCQLTGGISSRDAMPQVPIIVCEIFDVWGMDFMGPFPSSFGNSYILVAVDYVSKEIKSILEKTVSPTRNDWSKHLDDALWAYRTAFKTPIGMSPYRIVFGKMCHLPVEIEHWAYWAVQQMNLNTSACEETMKLQLQELEELRLESYDSAMWYKERTKLWHDRNLRAKNLQIGPFIIALLRANRAVELKGSDLNSNSFLVNGHRVKAFRDSSELCVVEEISLRIPALSSN</sequence>
<keyword evidence="1" id="KW-0511">Multifunctional enzyme</keyword>
<feature type="domain" description="Integrase zinc-binding" evidence="4">
    <location>
        <begin position="398"/>
        <end position="454"/>
    </location>
</feature>
<feature type="domain" description="Reverse transcriptase" evidence="2">
    <location>
        <begin position="55"/>
        <end position="190"/>
    </location>
</feature>
<dbReference type="PANTHER" id="PTHR37984:SF5">
    <property type="entry name" value="PROTEIN NYNRIN-LIKE"/>
    <property type="match status" value="1"/>
</dbReference>
<reference evidence="5 6" key="1">
    <citation type="submission" date="2024-06" db="EMBL/GenBank/DDBJ databases">
        <title>A chromosome level genome sequence of Diviner's sage (Salvia divinorum).</title>
        <authorList>
            <person name="Ford S.A."/>
            <person name="Ro D.-K."/>
            <person name="Ness R.W."/>
            <person name="Phillips M.A."/>
        </authorList>
    </citation>
    <scope>NUCLEOTIDE SEQUENCE [LARGE SCALE GENOMIC DNA]</scope>
    <source>
        <strain evidence="5">SAF-2024a</strain>
        <tissue evidence="5">Leaf</tissue>
    </source>
</reference>
<dbReference type="InterPro" id="IPR043502">
    <property type="entry name" value="DNA/RNA_pol_sf"/>
</dbReference>
<dbReference type="InterPro" id="IPR012337">
    <property type="entry name" value="RNaseH-like_sf"/>
</dbReference>
<proteinExistence type="predicted"/>
<dbReference type="InterPro" id="IPR041588">
    <property type="entry name" value="Integrase_H2C2"/>
</dbReference>
<dbReference type="Pfam" id="PF17921">
    <property type="entry name" value="Integrase_H2C2"/>
    <property type="match status" value="1"/>
</dbReference>
<dbReference type="CDD" id="cd01647">
    <property type="entry name" value="RT_LTR"/>
    <property type="match status" value="1"/>
</dbReference>
<dbReference type="FunFam" id="3.30.70.270:FF:000020">
    <property type="entry name" value="Transposon Tf2-6 polyprotein-like Protein"/>
    <property type="match status" value="1"/>
</dbReference>
<dbReference type="Pfam" id="PF17919">
    <property type="entry name" value="RT_RNaseH_2"/>
    <property type="match status" value="1"/>
</dbReference>
<dbReference type="Gene3D" id="3.30.420.10">
    <property type="entry name" value="Ribonuclease H-like superfamily/Ribonuclease H"/>
    <property type="match status" value="2"/>
</dbReference>
<dbReference type="Gene3D" id="3.30.70.270">
    <property type="match status" value="1"/>
</dbReference>
<dbReference type="PANTHER" id="PTHR37984">
    <property type="entry name" value="PROTEIN CBG26694"/>
    <property type="match status" value="1"/>
</dbReference>
<evidence type="ECO:0000256" key="1">
    <source>
        <dbReference type="ARBA" id="ARBA00023268"/>
    </source>
</evidence>
<organism evidence="5 6">
    <name type="scientific">Salvia divinorum</name>
    <name type="common">Maria pastora</name>
    <name type="synonym">Diviner's sage</name>
    <dbReference type="NCBI Taxonomy" id="28513"/>
    <lineage>
        <taxon>Eukaryota</taxon>
        <taxon>Viridiplantae</taxon>
        <taxon>Streptophyta</taxon>
        <taxon>Embryophyta</taxon>
        <taxon>Tracheophyta</taxon>
        <taxon>Spermatophyta</taxon>
        <taxon>Magnoliopsida</taxon>
        <taxon>eudicotyledons</taxon>
        <taxon>Gunneridae</taxon>
        <taxon>Pentapetalae</taxon>
        <taxon>asterids</taxon>
        <taxon>lamiids</taxon>
        <taxon>Lamiales</taxon>
        <taxon>Lamiaceae</taxon>
        <taxon>Nepetoideae</taxon>
        <taxon>Mentheae</taxon>
        <taxon>Salviinae</taxon>
        <taxon>Salvia</taxon>
        <taxon>Salvia subgen. Calosphace</taxon>
    </lineage>
</organism>
<evidence type="ECO:0000259" key="2">
    <source>
        <dbReference type="Pfam" id="PF00078"/>
    </source>
</evidence>
<evidence type="ECO:0000259" key="3">
    <source>
        <dbReference type="Pfam" id="PF17919"/>
    </source>
</evidence>
<dbReference type="SUPFAM" id="SSF53098">
    <property type="entry name" value="Ribonuclease H-like"/>
    <property type="match status" value="1"/>
</dbReference>
<dbReference type="SUPFAM" id="SSF56672">
    <property type="entry name" value="DNA/RNA polymerases"/>
    <property type="match status" value="1"/>
</dbReference>
<evidence type="ECO:0000313" key="5">
    <source>
        <dbReference type="EMBL" id="KAL1568769.1"/>
    </source>
</evidence>
<dbReference type="InterPro" id="IPR000477">
    <property type="entry name" value="RT_dom"/>
</dbReference>
<dbReference type="FunFam" id="3.10.20.370:FF:000001">
    <property type="entry name" value="Retrovirus-related Pol polyprotein from transposon 17.6-like protein"/>
    <property type="match status" value="1"/>
</dbReference>
<comment type="caution">
    <text evidence="5">The sequence shown here is derived from an EMBL/GenBank/DDBJ whole genome shotgun (WGS) entry which is preliminary data.</text>
</comment>
<dbReference type="Gene3D" id="1.10.340.70">
    <property type="match status" value="1"/>
</dbReference>
<gene>
    <name evidence="5" type="ORF">AAHA92_00341</name>
</gene>
<evidence type="ECO:0000313" key="6">
    <source>
        <dbReference type="Proteomes" id="UP001567538"/>
    </source>
</evidence>
<dbReference type="Gene3D" id="3.10.10.10">
    <property type="entry name" value="HIV Type 1 Reverse Transcriptase, subunit A, domain 1"/>
    <property type="match status" value="1"/>
</dbReference>
<dbReference type="InterPro" id="IPR036397">
    <property type="entry name" value="RNaseH_sf"/>
</dbReference>
<dbReference type="Proteomes" id="UP001567538">
    <property type="component" value="Unassembled WGS sequence"/>
</dbReference>
<dbReference type="Pfam" id="PF00078">
    <property type="entry name" value="RVT_1"/>
    <property type="match status" value="1"/>
</dbReference>
<dbReference type="EMBL" id="JBEAFC010000001">
    <property type="protein sequence ID" value="KAL1568769.1"/>
    <property type="molecule type" value="Genomic_DNA"/>
</dbReference>
<evidence type="ECO:0000259" key="4">
    <source>
        <dbReference type="Pfam" id="PF17921"/>
    </source>
</evidence>
<dbReference type="InterPro" id="IPR050951">
    <property type="entry name" value="Retrovirus_Pol_polyprotein"/>
</dbReference>
<keyword evidence="6" id="KW-1185">Reference proteome</keyword>
<accession>A0ABD1IM03</accession>